<evidence type="ECO:0000256" key="7">
    <source>
        <dbReference type="SAM" id="SignalP"/>
    </source>
</evidence>
<dbReference type="EMBL" id="JAZGJQ010000003">
    <property type="protein sequence ID" value="MEE6147136.1"/>
    <property type="molecule type" value="Genomic_DNA"/>
</dbReference>
<feature type="region of interest" description="Disordered" evidence="6">
    <location>
        <begin position="225"/>
        <end position="333"/>
    </location>
</feature>
<protein>
    <submittedName>
        <fullName evidence="9">NlpC/P60 family protein</fullName>
    </submittedName>
</protein>
<feature type="signal peptide" evidence="7">
    <location>
        <begin position="1"/>
        <end position="29"/>
    </location>
</feature>
<keyword evidence="10" id="KW-1185">Reference proteome</keyword>
<dbReference type="PANTHER" id="PTHR47359">
    <property type="entry name" value="PEPTIDOGLYCAN DL-ENDOPEPTIDASE CWLO"/>
    <property type="match status" value="1"/>
</dbReference>
<dbReference type="InterPro" id="IPR051794">
    <property type="entry name" value="PG_Endopeptidase_C40"/>
</dbReference>
<keyword evidence="2" id="KW-0645">Protease</keyword>
<dbReference type="RefSeq" id="WP_330957903.1">
    <property type="nucleotide sequence ID" value="NZ_JAZGJQ010000003.1"/>
</dbReference>
<comment type="similarity">
    <text evidence="1">Belongs to the peptidase C40 family.</text>
</comment>
<dbReference type="Gene3D" id="3.90.1720.10">
    <property type="entry name" value="endopeptidase domain like (from Nostoc punctiforme)"/>
    <property type="match status" value="1"/>
</dbReference>
<sequence>MLRRRIATVATAAAVAGLGLGLAPVTALAAPSLDEARTNMESLGSALKSSQSTLSQAADDYEATQASIDQTQHDIDDTQVRLDQARSQLGGTMRTNYKGNTTRTLLELVMGSSSPEELVDNLYYADKVNSAYASQIQVVNDLSRELNDKMAELKVEQAKQQDAMDSAQQEVDAYQQKLGEATSYYQSLSAEVQAQLAAEAAASGGQVDSRGVVSDDLANAVSTVQASTGASGATGSTAASGDAGAQAGDGGSQPSGGSAGGSDSASETVSGGGSDDAAGDPESPSSNGGSDNRAPEGGSNGGGSDKPASGGGSDKPASGGGSSTGSSSTGGASGGGLSTAYSMIGVPYVWGGTSASGVDCSGLVCYSYGYKRGRTTYDMIGSLQATGDWKTSMSELSVGDLVFPSSGHVGIYIGNGQMIHAPSPGRTVCIASVYSFIGGGTY</sequence>
<proteinExistence type="inferred from homology"/>
<evidence type="ECO:0000256" key="4">
    <source>
        <dbReference type="ARBA" id="ARBA00022807"/>
    </source>
</evidence>
<evidence type="ECO:0000259" key="8">
    <source>
        <dbReference type="PROSITE" id="PS51935"/>
    </source>
</evidence>
<dbReference type="InterPro" id="IPR038765">
    <property type="entry name" value="Papain-like_cys_pep_sf"/>
</dbReference>
<evidence type="ECO:0000256" key="3">
    <source>
        <dbReference type="ARBA" id="ARBA00022801"/>
    </source>
</evidence>
<feature type="compositionally biased region" description="Gly residues" evidence="6">
    <location>
        <begin position="247"/>
        <end position="260"/>
    </location>
</feature>
<keyword evidence="4" id="KW-0788">Thiol protease</keyword>
<dbReference type="Gene3D" id="6.10.250.3150">
    <property type="match status" value="1"/>
</dbReference>
<name>A0ABU7R981_9ACTN</name>
<dbReference type="PROSITE" id="PS51935">
    <property type="entry name" value="NLPC_P60"/>
    <property type="match status" value="1"/>
</dbReference>
<evidence type="ECO:0000256" key="5">
    <source>
        <dbReference type="SAM" id="Coils"/>
    </source>
</evidence>
<dbReference type="PANTHER" id="PTHR47359:SF3">
    <property type="entry name" value="NLP_P60 DOMAIN-CONTAINING PROTEIN-RELATED"/>
    <property type="match status" value="1"/>
</dbReference>
<evidence type="ECO:0000313" key="9">
    <source>
        <dbReference type="EMBL" id="MEE6147136.1"/>
    </source>
</evidence>
<dbReference type="Pfam" id="PF00877">
    <property type="entry name" value="NLPC_P60"/>
    <property type="match status" value="1"/>
</dbReference>
<feature type="coiled-coil region" evidence="5">
    <location>
        <begin position="136"/>
        <end position="184"/>
    </location>
</feature>
<dbReference type="InterPro" id="IPR000064">
    <property type="entry name" value="NLP_P60_dom"/>
</dbReference>
<dbReference type="SUPFAM" id="SSF54001">
    <property type="entry name" value="Cysteine proteinases"/>
    <property type="match status" value="1"/>
</dbReference>
<evidence type="ECO:0000256" key="1">
    <source>
        <dbReference type="ARBA" id="ARBA00007074"/>
    </source>
</evidence>
<feature type="domain" description="NlpC/P60" evidence="8">
    <location>
        <begin position="330"/>
        <end position="442"/>
    </location>
</feature>
<comment type="caution">
    <text evidence="9">The sequence shown here is derived from an EMBL/GenBank/DDBJ whole genome shotgun (WGS) entry which is preliminary data.</text>
</comment>
<accession>A0ABU7R981</accession>
<feature type="compositionally biased region" description="Low complexity" evidence="6">
    <location>
        <begin position="225"/>
        <end position="246"/>
    </location>
</feature>
<dbReference type="Proteomes" id="UP001332931">
    <property type="component" value="Unassembled WGS sequence"/>
</dbReference>
<evidence type="ECO:0000256" key="2">
    <source>
        <dbReference type="ARBA" id="ARBA00022670"/>
    </source>
</evidence>
<feature type="chain" id="PRO_5046394707" evidence="7">
    <location>
        <begin position="30"/>
        <end position="442"/>
    </location>
</feature>
<gene>
    <name evidence="9" type="ORF">VXJ25_03880</name>
</gene>
<keyword evidence="5" id="KW-0175">Coiled coil</keyword>
<evidence type="ECO:0000256" key="6">
    <source>
        <dbReference type="SAM" id="MobiDB-lite"/>
    </source>
</evidence>
<keyword evidence="3" id="KW-0378">Hydrolase</keyword>
<feature type="compositionally biased region" description="Gly residues" evidence="6">
    <location>
        <begin position="298"/>
        <end position="323"/>
    </location>
</feature>
<reference evidence="9 10" key="1">
    <citation type="submission" date="2024-01" db="EMBL/GenBank/DDBJ databases">
        <title>Description of Olsenella sp. nov., isolated from pig feces.</title>
        <authorList>
            <person name="Chang Y.-H."/>
        </authorList>
    </citation>
    <scope>NUCLEOTIDE SEQUENCE [LARGE SCALE GENOMIC DNA]</scope>
    <source>
        <strain evidence="9 10">YH-ols2223</strain>
    </source>
</reference>
<keyword evidence="7" id="KW-0732">Signal</keyword>
<organism evidence="9 10">
    <name type="scientific">Olsenella absiana</name>
    <dbReference type="NCBI Taxonomy" id="3115222"/>
    <lineage>
        <taxon>Bacteria</taxon>
        <taxon>Bacillati</taxon>
        <taxon>Actinomycetota</taxon>
        <taxon>Coriobacteriia</taxon>
        <taxon>Coriobacteriales</taxon>
        <taxon>Atopobiaceae</taxon>
        <taxon>Olsenella</taxon>
    </lineage>
</organism>
<evidence type="ECO:0000313" key="10">
    <source>
        <dbReference type="Proteomes" id="UP001332931"/>
    </source>
</evidence>